<accession>T5AEU5</accession>
<feature type="region of interest" description="Disordered" evidence="8">
    <location>
        <begin position="332"/>
        <end position="397"/>
    </location>
</feature>
<feature type="domain" description="Sodium/calcium exchanger membrane region" evidence="10">
    <location>
        <begin position="105"/>
        <end position="255"/>
    </location>
</feature>
<evidence type="ECO:0000256" key="1">
    <source>
        <dbReference type="ARBA" id="ARBA00004127"/>
    </source>
</evidence>
<evidence type="ECO:0000256" key="9">
    <source>
        <dbReference type="SAM" id="Phobius"/>
    </source>
</evidence>
<keyword evidence="6" id="KW-0406">Ion transport</keyword>
<feature type="transmembrane region" description="Helical" evidence="9">
    <location>
        <begin position="135"/>
        <end position="155"/>
    </location>
</feature>
<feature type="transmembrane region" description="Helical" evidence="9">
    <location>
        <begin position="236"/>
        <end position="254"/>
    </location>
</feature>
<dbReference type="InterPro" id="IPR044880">
    <property type="entry name" value="NCX_ion-bd_dom_sf"/>
</dbReference>
<feature type="transmembrane region" description="Helical" evidence="9">
    <location>
        <begin position="506"/>
        <end position="533"/>
    </location>
</feature>
<dbReference type="EMBL" id="KE652875">
    <property type="protein sequence ID" value="EQL00252.1"/>
    <property type="molecule type" value="Genomic_DNA"/>
</dbReference>
<keyword evidence="4 9" id="KW-0812">Transmembrane</keyword>
<evidence type="ECO:0000256" key="3">
    <source>
        <dbReference type="ARBA" id="ARBA00022448"/>
    </source>
</evidence>
<dbReference type="InterPro" id="IPR004837">
    <property type="entry name" value="NaCa_Exmemb"/>
</dbReference>
<gene>
    <name evidence="11" type="ORF">OCS_04028</name>
</gene>
<feature type="transmembrane region" description="Helical" evidence="9">
    <location>
        <begin position="76"/>
        <end position="99"/>
    </location>
</feature>
<name>T5AEU5_OPHSC</name>
<feature type="domain" description="Sodium/calcium exchanger membrane region" evidence="10">
    <location>
        <begin position="442"/>
        <end position="585"/>
    </location>
</feature>
<feature type="compositionally biased region" description="Basic and acidic residues" evidence="8">
    <location>
        <begin position="340"/>
        <end position="352"/>
    </location>
</feature>
<evidence type="ECO:0000313" key="12">
    <source>
        <dbReference type="Proteomes" id="UP000019374"/>
    </source>
</evidence>
<comment type="similarity">
    <text evidence="2">Belongs to the Ca(2+):cation antiporter (CaCA) (TC 2.A.19) family.</text>
</comment>
<feature type="transmembrane region" description="Helical" evidence="9">
    <location>
        <begin position="167"/>
        <end position="186"/>
    </location>
</feature>
<dbReference type="GO" id="GO:0006874">
    <property type="term" value="P:intracellular calcium ion homeostasis"/>
    <property type="evidence" value="ECO:0007669"/>
    <property type="project" value="TreeGrafter"/>
</dbReference>
<keyword evidence="7 9" id="KW-0472">Membrane</keyword>
<dbReference type="Gene3D" id="1.20.1420.30">
    <property type="entry name" value="NCX, central ion-binding region"/>
    <property type="match status" value="2"/>
</dbReference>
<dbReference type="AlphaFoldDB" id="T5AEU5"/>
<protein>
    <submittedName>
        <fullName evidence="11">Ca2+ transporter</fullName>
    </submittedName>
</protein>
<dbReference type="OrthoDB" id="1699231at2759"/>
<evidence type="ECO:0000313" key="11">
    <source>
        <dbReference type="EMBL" id="EQL00252.1"/>
    </source>
</evidence>
<dbReference type="GO" id="GO:0000329">
    <property type="term" value="C:fungal-type vacuole membrane"/>
    <property type="evidence" value="ECO:0007669"/>
    <property type="project" value="TreeGrafter"/>
</dbReference>
<dbReference type="HOGENOM" id="CLU_008721_3_3_1"/>
<evidence type="ECO:0000259" key="10">
    <source>
        <dbReference type="Pfam" id="PF01699"/>
    </source>
</evidence>
<feature type="region of interest" description="Disordered" evidence="8">
    <location>
        <begin position="43"/>
        <end position="63"/>
    </location>
</feature>
<feature type="transmembrane region" description="Helical" evidence="9">
    <location>
        <begin position="105"/>
        <end position="123"/>
    </location>
</feature>
<proteinExistence type="inferred from homology"/>
<dbReference type="GO" id="GO:0012505">
    <property type="term" value="C:endomembrane system"/>
    <property type="evidence" value="ECO:0007669"/>
    <property type="project" value="UniProtKB-SubCell"/>
</dbReference>
<dbReference type="PANTHER" id="PTHR31503">
    <property type="entry name" value="VACUOLAR CALCIUM ION TRANSPORTER"/>
    <property type="match status" value="1"/>
</dbReference>
<dbReference type="GO" id="GO:0015369">
    <property type="term" value="F:calcium:proton antiporter activity"/>
    <property type="evidence" value="ECO:0007669"/>
    <property type="project" value="TreeGrafter"/>
</dbReference>
<dbReference type="Pfam" id="PF01699">
    <property type="entry name" value="Na_Ca_ex"/>
    <property type="match status" value="2"/>
</dbReference>
<dbReference type="Proteomes" id="UP000019374">
    <property type="component" value="Unassembled WGS sequence"/>
</dbReference>
<evidence type="ECO:0000256" key="7">
    <source>
        <dbReference type="ARBA" id="ARBA00023136"/>
    </source>
</evidence>
<evidence type="ECO:0000256" key="8">
    <source>
        <dbReference type="SAM" id="MobiDB-lite"/>
    </source>
</evidence>
<keyword evidence="3" id="KW-0813">Transport</keyword>
<feature type="transmembrane region" description="Helical" evidence="9">
    <location>
        <begin position="439"/>
        <end position="457"/>
    </location>
</feature>
<dbReference type="PANTHER" id="PTHR31503:SF18">
    <property type="entry name" value="CA(2+)_H(+) EXCHANGER, PUTATIVE (EUROFUNG)-RELATED"/>
    <property type="match status" value="1"/>
</dbReference>
<evidence type="ECO:0000256" key="6">
    <source>
        <dbReference type="ARBA" id="ARBA00023065"/>
    </source>
</evidence>
<comment type="subcellular location">
    <subcellularLocation>
        <location evidence="1">Endomembrane system</location>
        <topology evidence="1">Multi-pass membrane protein</topology>
    </subcellularLocation>
</comment>
<reference evidence="11 12" key="1">
    <citation type="journal article" date="2013" name="Chin. Sci. Bull.">
        <title>Genome survey uncovers the secrets of sex and lifestyle in caterpillar fungus.</title>
        <authorList>
            <person name="Hu X."/>
            <person name="Zhang Y."/>
            <person name="Xiao G."/>
            <person name="Zheng P."/>
            <person name="Xia Y."/>
            <person name="Zhang X."/>
            <person name="St Leger R.J."/>
            <person name="Liu X."/>
            <person name="Wang C."/>
        </authorList>
    </citation>
    <scope>NUCLEOTIDE SEQUENCE [LARGE SCALE GENOMIC DNA]</scope>
    <source>
        <strain evidence="12">Co18 / CGMCC 3.14243</strain>
        <tissue evidence="11">Fruit-body</tissue>
    </source>
</reference>
<sequence length="597" mass="63543">MEALITASVRAHLSCYEFAQPALVGDDDGSSITLSTDTAHASEDDGYQVKSKNAHGPASEIGQQARGSVSGSLRDILFSSWLNILLIFVPIGFMCPVAGMGSSTIFAANAVAIVPLSALLTNATERVAAHAGDAVGALLNISLGNLVELILFVALAHGHVRMVEASILGSVLVNLLLILGSALLVGSTVNSEPTYNTARAQLLACLLFVSMFTFLMPTAFESTFHDDSPGPSASLQMSRISSLVILAIYVVYLAHEIQLPSRHGEHIAVSEFDKESNYSTANHCQPHSSTSPRAHAHQSQTLCPWTVRLADEETVRPTAQLHVSYVTGSPIKLEPASPSDWHKDDDTLDSRGRQGGSRHCPTTRASSRQPLLQPRKHSPSLSIKSNAGRMSRDSSAVREIRKGFSRSSLTTVQYLRESHLDRDLDAQDTQASLAPRKEVIASIFMLILASVLMSVNAELLVGTIDDVTSQTKLSESVIGIIVLPIIGNIAEYSTVVSVAARDKLDLAIAVAVGSSIQIALCVTPLTVIAGWILHQDLALTFSFFEMATLLGAVLLVNLLVLHGSSSSFRTGGLKGALMCACYLIIGLGAYCAPQSVV</sequence>
<dbReference type="eggNOG" id="KOG1397">
    <property type="taxonomic scope" value="Eukaryota"/>
</dbReference>
<feature type="transmembrane region" description="Helical" evidence="9">
    <location>
        <begin position="477"/>
        <end position="499"/>
    </location>
</feature>
<organism evidence="11 12">
    <name type="scientific">Ophiocordyceps sinensis (strain Co18 / CGMCC 3.14243)</name>
    <name type="common">Yarsagumba caterpillar fungus</name>
    <name type="synonym">Hirsutella sinensis</name>
    <dbReference type="NCBI Taxonomy" id="911162"/>
    <lineage>
        <taxon>Eukaryota</taxon>
        <taxon>Fungi</taxon>
        <taxon>Dikarya</taxon>
        <taxon>Ascomycota</taxon>
        <taxon>Pezizomycotina</taxon>
        <taxon>Sordariomycetes</taxon>
        <taxon>Hypocreomycetidae</taxon>
        <taxon>Hypocreales</taxon>
        <taxon>Ophiocordycipitaceae</taxon>
        <taxon>Ophiocordyceps</taxon>
    </lineage>
</organism>
<feature type="transmembrane region" description="Helical" evidence="9">
    <location>
        <begin position="198"/>
        <end position="216"/>
    </location>
</feature>
<keyword evidence="5 9" id="KW-1133">Transmembrane helix</keyword>
<dbReference type="InterPro" id="IPR004713">
    <property type="entry name" value="CaH_exchang"/>
</dbReference>
<evidence type="ECO:0000256" key="4">
    <source>
        <dbReference type="ARBA" id="ARBA00022692"/>
    </source>
</evidence>
<feature type="region of interest" description="Disordered" evidence="8">
    <location>
        <begin position="278"/>
        <end position="297"/>
    </location>
</feature>
<feature type="transmembrane region" description="Helical" evidence="9">
    <location>
        <begin position="539"/>
        <end position="560"/>
    </location>
</feature>
<evidence type="ECO:0000256" key="5">
    <source>
        <dbReference type="ARBA" id="ARBA00022989"/>
    </source>
</evidence>
<evidence type="ECO:0000256" key="2">
    <source>
        <dbReference type="ARBA" id="ARBA00008170"/>
    </source>
</evidence>
<feature type="transmembrane region" description="Helical" evidence="9">
    <location>
        <begin position="572"/>
        <end position="590"/>
    </location>
</feature>